<sequence>MPTFNPATLDALPGEAEQPPLRLLAPVWLTRAASHRPQPVRAPGPTVRETTGLWHWWWRRGARQGAWGG</sequence>
<comment type="caution">
    <text evidence="1">The sequence shown here is derived from an EMBL/GenBank/DDBJ whole genome shotgun (WGS) entry which is preliminary data.</text>
</comment>
<evidence type="ECO:0000313" key="2">
    <source>
        <dbReference type="Proteomes" id="UP000484255"/>
    </source>
</evidence>
<dbReference type="RefSeq" id="WP_163459052.1">
    <property type="nucleotide sequence ID" value="NZ_JAAGOH010000025.1"/>
</dbReference>
<proteinExistence type="predicted"/>
<accession>A0A7C9TKU4</accession>
<evidence type="ECO:0000313" key="1">
    <source>
        <dbReference type="EMBL" id="NDY93000.1"/>
    </source>
</evidence>
<dbReference type="EMBL" id="JAAGOH010000025">
    <property type="protein sequence ID" value="NDY93000.1"/>
    <property type="molecule type" value="Genomic_DNA"/>
</dbReference>
<organism evidence="1 2">
    <name type="scientific">Ideonella livida</name>
    <dbReference type="NCBI Taxonomy" id="2707176"/>
    <lineage>
        <taxon>Bacteria</taxon>
        <taxon>Pseudomonadati</taxon>
        <taxon>Pseudomonadota</taxon>
        <taxon>Betaproteobacteria</taxon>
        <taxon>Burkholderiales</taxon>
        <taxon>Sphaerotilaceae</taxon>
        <taxon>Ideonella</taxon>
    </lineage>
</organism>
<gene>
    <name evidence="1" type="ORF">G3A44_17545</name>
</gene>
<protein>
    <submittedName>
        <fullName evidence="1">Uncharacterized protein</fullName>
    </submittedName>
</protein>
<reference evidence="1 2" key="1">
    <citation type="submission" date="2020-02" db="EMBL/GenBank/DDBJ databases">
        <title>Ideonella bacterium strain TBM-1.</title>
        <authorList>
            <person name="Chen W.-M."/>
        </authorList>
    </citation>
    <scope>NUCLEOTIDE SEQUENCE [LARGE SCALE GENOMIC DNA]</scope>
    <source>
        <strain evidence="1 2">TBM-1</strain>
    </source>
</reference>
<dbReference type="AlphaFoldDB" id="A0A7C9TKU4"/>
<dbReference type="Proteomes" id="UP000484255">
    <property type="component" value="Unassembled WGS sequence"/>
</dbReference>
<keyword evidence="2" id="KW-1185">Reference proteome</keyword>
<name>A0A7C9TKU4_9BURK</name>